<dbReference type="InterPro" id="IPR021795">
    <property type="entry name" value="DUF3363"/>
</dbReference>
<feature type="compositionally biased region" description="Basic and acidic residues" evidence="1">
    <location>
        <begin position="1"/>
        <end position="14"/>
    </location>
</feature>
<proteinExistence type="predicted"/>
<evidence type="ECO:0000313" key="2">
    <source>
        <dbReference type="EMBL" id="EME01884.1"/>
    </source>
</evidence>
<accession>M2VQK7</accession>
<reference evidence="2 3" key="1">
    <citation type="journal article" date="2013" name="Genome Announc.">
        <title>Draft Genome of Pseudomonas stutzeri Strain NF13, a Nitrogen Fixer Isolated from the Galapagos Rift Hydrothermal Vent.</title>
        <authorList>
            <person name="Pena A."/>
            <person name="Busquets A."/>
            <person name="Gomila M."/>
            <person name="Mayol J."/>
            <person name="Bosch R."/>
            <person name="Nogales B."/>
            <person name="Garcia-Valdes E."/>
            <person name="Bennasar A."/>
            <person name="Lalucat J."/>
        </authorList>
    </citation>
    <scope>NUCLEOTIDE SEQUENCE [LARGE SCALE GENOMIC DNA]</scope>
    <source>
        <strain evidence="2 3">NF13</strain>
    </source>
</reference>
<dbReference type="eggNOG" id="COG3843">
    <property type="taxonomic scope" value="Bacteria"/>
</dbReference>
<feature type="region of interest" description="Disordered" evidence="1">
    <location>
        <begin position="1"/>
        <end position="23"/>
    </location>
</feature>
<dbReference type="OrthoDB" id="9809969at2"/>
<evidence type="ECO:0000256" key="1">
    <source>
        <dbReference type="SAM" id="MobiDB-lite"/>
    </source>
</evidence>
<organism evidence="2 3">
    <name type="scientific">Stutzerimonas stutzeri NF13</name>
    <dbReference type="NCBI Taxonomy" id="1212548"/>
    <lineage>
        <taxon>Bacteria</taxon>
        <taxon>Pseudomonadati</taxon>
        <taxon>Pseudomonadota</taxon>
        <taxon>Gammaproteobacteria</taxon>
        <taxon>Pseudomonadales</taxon>
        <taxon>Pseudomonadaceae</taxon>
        <taxon>Stutzerimonas</taxon>
    </lineage>
</organism>
<gene>
    <name evidence="2" type="ORF">B381_01749</name>
</gene>
<dbReference type="Proteomes" id="UP000011700">
    <property type="component" value="Unassembled WGS sequence"/>
</dbReference>
<dbReference type="Pfam" id="PF11843">
    <property type="entry name" value="DUF3363"/>
    <property type="match status" value="1"/>
</dbReference>
<dbReference type="RefSeq" id="WP_003298094.1">
    <property type="nucleotide sequence ID" value="NZ_AOBS01000011.1"/>
</dbReference>
<evidence type="ECO:0000313" key="3">
    <source>
        <dbReference type="Proteomes" id="UP000011700"/>
    </source>
</evidence>
<name>M2VQK7_STUST</name>
<comment type="caution">
    <text evidence="2">The sequence shown here is derived from an EMBL/GenBank/DDBJ whole genome shotgun (WGS) entry which is preliminary data.</text>
</comment>
<protein>
    <submittedName>
        <fullName evidence="2">Uncharacterized protein</fullName>
    </submittedName>
</protein>
<dbReference type="EMBL" id="AOBS01000011">
    <property type="protein sequence ID" value="EME01884.1"/>
    <property type="molecule type" value="Genomic_DNA"/>
</dbReference>
<sequence>MKRHPDPSAEDRFQPRTGSPGQRGQAFVTQILRQAGKAGATRRQGAHRPGARLGRGHVAARFSGDYSATGRRVAIKTRLVNLQQAAKRSVAHHLRYIEREGVGRDGEAGQAYGPLTDRADLQAFEARGREDRHQFRFIVSPEDAESLEALRTFSRHLMARVERDLGTRLDWVAVDHWNTDNPHTHIALRGKDETGRDLIIARDYISHGMRHRAGELATEWLGPRTEREIQQSLQREVGQERWTRLDHALVRLDRGGGIRLQDLARDPRRLHLIGRLQHLQQLGLAREIRTGHWHLEARAERTLRALGERGDIVRTMQRAMSGTPRELSTLEPGSNQTVTGRLVAKGFAGESHDRGYLVIDGIDGKAHYLSLPASADLSNYPQGAVIEARASTELRPADQRIAALAVDGVYHRARHRAVLVQDRSFRGDREALLDAHERRLEALRRAGIVERSGEGLWRVPGDLVEQGRRHDAKRSGGLSVNLRSSLPVEQQVTALGATWLDTQLLGGAQAIGSQGFGAEVHSALHRRTDWLIEHGLAERRGRRTLFAPALLATLRDRDVVMAARDIETRTGLTHSPVLEGKPASGVYRRYIELASGRYALLEQGRSFSLVPWRPVVERRLGQQVTAIVQGPHVSWQIGRSRGPVIG</sequence>
<dbReference type="PATRIC" id="fig|1212548.4.peg.333"/>
<feature type="region of interest" description="Disordered" evidence="1">
    <location>
        <begin position="35"/>
        <end position="55"/>
    </location>
</feature>
<dbReference type="AlphaFoldDB" id="M2VQK7"/>